<dbReference type="InterPro" id="IPR023827">
    <property type="entry name" value="Peptidase_S8_Asp-AS"/>
</dbReference>
<dbReference type="PROSITE" id="PS00137">
    <property type="entry name" value="SUBTILASE_HIS"/>
    <property type="match status" value="1"/>
</dbReference>
<dbReference type="SUPFAM" id="SSF51120">
    <property type="entry name" value="beta-Roll"/>
    <property type="match status" value="1"/>
</dbReference>
<evidence type="ECO:0000313" key="10">
    <source>
        <dbReference type="Proteomes" id="UP001232156"/>
    </source>
</evidence>
<dbReference type="InterPro" id="IPR000209">
    <property type="entry name" value="Peptidase_S8/S53_dom"/>
</dbReference>
<organism evidence="9 10">
    <name type="scientific">Yanghanlia caeni</name>
    <dbReference type="NCBI Taxonomy" id="3064283"/>
    <lineage>
        <taxon>Bacteria</taxon>
        <taxon>Pseudomonadati</taxon>
        <taxon>Pseudomonadota</taxon>
        <taxon>Betaproteobacteria</taxon>
        <taxon>Burkholderiales</taxon>
        <taxon>Alcaligenaceae</taxon>
        <taxon>Yanghanlia</taxon>
    </lineage>
</organism>
<evidence type="ECO:0000256" key="2">
    <source>
        <dbReference type="ARBA" id="ARBA00022670"/>
    </source>
</evidence>
<dbReference type="CDD" id="cd04059">
    <property type="entry name" value="Peptidases_S8_Protein_convertases_Kexins_Furin-like"/>
    <property type="match status" value="1"/>
</dbReference>
<dbReference type="Gene3D" id="3.40.50.200">
    <property type="entry name" value="Peptidase S8/S53 domain"/>
    <property type="match status" value="1"/>
</dbReference>
<evidence type="ECO:0000256" key="1">
    <source>
        <dbReference type="ARBA" id="ARBA00005325"/>
    </source>
</evidence>
<dbReference type="RefSeq" id="WP_347287563.1">
    <property type="nucleotide sequence ID" value="NZ_JAUZQE010000046.1"/>
</dbReference>
<dbReference type="SUPFAM" id="SSF49785">
    <property type="entry name" value="Galactose-binding domain-like"/>
    <property type="match status" value="1"/>
</dbReference>
<dbReference type="PROSITE" id="PS00136">
    <property type="entry name" value="SUBTILASE_ASP"/>
    <property type="match status" value="1"/>
</dbReference>
<proteinExistence type="inferred from homology"/>
<dbReference type="PANTHER" id="PTHR42884">
    <property type="entry name" value="PROPROTEIN CONVERTASE SUBTILISIN/KEXIN-RELATED"/>
    <property type="match status" value="1"/>
</dbReference>
<feature type="active site" description="Charge relay system" evidence="7">
    <location>
        <position position="53"/>
    </location>
</feature>
<dbReference type="PROSITE" id="PS51829">
    <property type="entry name" value="P_HOMO_B"/>
    <property type="match status" value="1"/>
</dbReference>
<dbReference type="PROSITE" id="PS51892">
    <property type="entry name" value="SUBTILASE"/>
    <property type="match status" value="1"/>
</dbReference>
<dbReference type="InterPro" id="IPR002884">
    <property type="entry name" value="P_dom"/>
</dbReference>
<dbReference type="InterPro" id="IPR008979">
    <property type="entry name" value="Galactose-bd-like_sf"/>
</dbReference>
<keyword evidence="10" id="KW-1185">Reference proteome</keyword>
<comment type="caution">
    <text evidence="9">The sequence shown here is derived from an EMBL/GenBank/DDBJ whole genome shotgun (WGS) entry which is preliminary data.</text>
</comment>
<keyword evidence="4 7" id="KW-0378">Hydrolase</keyword>
<feature type="active site" description="Charge relay system" evidence="7">
    <location>
        <position position="93"/>
    </location>
</feature>
<dbReference type="InterPro" id="IPR015500">
    <property type="entry name" value="Peptidase_S8_subtilisin-rel"/>
</dbReference>
<dbReference type="InterPro" id="IPR023828">
    <property type="entry name" value="Peptidase_S8_Ser-AS"/>
</dbReference>
<comment type="similarity">
    <text evidence="1">Belongs to the peptidase S8 family. Furin subfamily.</text>
</comment>
<dbReference type="Pfam" id="PF01483">
    <property type="entry name" value="P_proprotein"/>
    <property type="match status" value="1"/>
</dbReference>
<keyword evidence="3" id="KW-0732">Signal</keyword>
<gene>
    <name evidence="9" type="ORF">Q8947_13390</name>
</gene>
<feature type="active site" description="Charge relay system" evidence="7">
    <location>
        <position position="281"/>
    </location>
</feature>
<dbReference type="InterPro" id="IPR011049">
    <property type="entry name" value="Serralysin-like_metalloprot_C"/>
</dbReference>
<keyword evidence="6" id="KW-0106">Calcium</keyword>
<dbReference type="Proteomes" id="UP001232156">
    <property type="component" value="Unassembled WGS sequence"/>
</dbReference>
<evidence type="ECO:0000313" key="9">
    <source>
        <dbReference type="EMBL" id="MDR4126971.1"/>
    </source>
</evidence>
<dbReference type="PANTHER" id="PTHR42884:SF14">
    <property type="entry name" value="NEUROENDOCRINE CONVERTASE 1"/>
    <property type="match status" value="1"/>
</dbReference>
<dbReference type="InterPro" id="IPR036852">
    <property type="entry name" value="Peptidase_S8/S53_dom_sf"/>
</dbReference>
<keyword evidence="5 7" id="KW-0720">Serine protease</keyword>
<evidence type="ECO:0000256" key="7">
    <source>
        <dbReference type="PROSITE-ProRule" id="PRU01240"/>
    </source>
</evidence>
<dbReference type="PROSITE" id="PS00138">
    <property type="entry name" value="SUBTILASE_SER"/>
    <property type="match status" value="1"/>
</dbReference>
<dbReference type="Gene3D" id="2.60.120.260">
    <property type="entry name" value="Galactose-binding domain-like"/>
    <property type="match status" value="1"/>
</dbReference>
<dbReference type="InterPro" id="IPR022398">
    <property type="entry name" value="Peptidase_S8_His-AS"/>
</dbReference>
<evidence type="ECO:0000256" key="5">
    <source>
        <dbReference type="ARBA" id="ARBA00022825"/>
    </source>
</evidence>
<dbReference type="EMBL" id="JAUZQE010000046">
    <property type="protein sequence ID" value="MDR4126971.1"/>
    <property type="molecule type" value="Genomic_DNA"/>
</dbReference>
<dbReference type="InterPro" id="IPR034182">
    <property type="entry name" value="Kexin/furin"/>
</dbReference>
<keyword evidence="2 7" id="KW-0645">Protease</keyword>
<evidence type="ECO:0000256" key="6">
    <source>
        <dbReference type="ARBA" id="ARBA00022837"/>
    </source>
</evidence>
<evidence type="ECO:0000256" key="3">
    <source>
        <dbReference type="ARBA" id="ARBA00022729"/>
    </source>
</evidence>
<sequence>MQSFDPREDPLVSLQWHLSNLGTTRASVAGYDINVDDAWNDYSGKGLLIGIIDSGVDETHPDLIANYRHDLAWNLPTNEPGGAPHDDDPYADHGTAVAGLIAAAANGIGVVGVAYASQFVMYRRDFPKPNEGGQFSLAAQRMLADGVDITNNSWGAGDPFYYRADQAGVHAASRELATLGRDGLGIITVFAVGNSRVEGNDANYNPVSNSPWVIGVAASDQAGGVAGYSTPGANVLVSAPGSDPRSIITTDLQGEPGYNPNPSPEGDYTAGHDDYGFAGTSAAAPIASGVVALMLEANARLGYRDVQEILVYSARRATFLDRDTIRGHEDDFEGPLDKAYNGARDWNGGALLVSHDFGYGHIDATAAVRLAESWMSLGTAANLVIEEGEVAQPAFVVGAGQQSTVTAGFSAPYRVEQMTVTFSLQTDDLQAVTLELISPDGTVSRLINKPTPHIDEDTGERVPLPTQLEDYVVNTVQHWGEGLAGMWTLRVTNASDTATVQMEDWSITAYTAGEIDSAHGVQIFTDEFVRFVQEDPTRAVIDPANGTTLNAAAVTENVGFDLSGTYSGIGEAFIQFVDPHAFRILISGDGDDILVGNTADNIFMSGRGQNYIHGNAGLDALRLLGNFEDYTLQYVGDGVALLNPNLNKGELEKYSDAMRGIEVLRFDDRVVLVRKPEVSGPDAFDEAGYLAQYPDVAQAVAQGLLESGRQHYMEWGLNEGRNPNTLFSEEWYLAANPDVADAVAQGRIANGFEHYTTAGWHEGRAPSLWMDPAAYLEANPDVAAAGIDPLAHYLAYGYDEGRIITSLDMALWV</sequence>
<evidence type="ECO:0000256" key="4">
    <source>
        <dbReference type="ARBA" id="ARBA00022801"/>
    </source>
</evidence>
<dbReference type="Pfam" id="PF00082">
    <property type="entry name" value="Peptidase_S8"/>
    <property type="match status" value="1"/>
</dbReference>
<dbReference type="PRINTS" id="PR00723">
    <property type="entry name" value="SUBTILISIN"/>
</dbReference>
<feature type="domain" description="P/Homo B" evidence="8">
    <location>
        <begin position="379"/>
        <end position="517"/>
    </location>
</feature>
<reference evidence="9 10" key="1">
    <citation type="submission" date="2023-08" db="EMBL/GenBank/DDBJ databases">
        <title>Alcaligenaceae gen. nov., a novel taxon isolated from the sludge of Yixing Pesticide Factory.</title>
        <authorList>
            <person name="Ruan L."/>
        </authorList>
    </citation>
    <scope>NUCLEOTIDE SEQUENCE [LARGE SCALE GENOMIC DNA]</scope>
    <source>
        <strain evidence="9 10">LG-2</strain>
    </source>
</reference>
<dbReference type="SUPFAM" id="SSF52743">
    <property type="entry name" value="Subtilisin-like"/>
    <property type="match status" value="1"/>
</dbReference>
<protein>
    <submittedName>
        <fullName evidence="9">S8 family serine peptidase</fullName>
    </submittedName>
</protein>
<evidence type="ECO:0000259" key="8">
    <source>
        <dbReference type="PROSITE" id="PS51829"/>
    </source>
</evidence>
<name>A0ABU1D938_9BURK</name>
<accession>A0ABU1D938</accession>